<reference evidence="10 11" key="1">
    <citation type="submission" date="2019-02" db="EMBL/GenBank/DDBJ databases">
        <title>Deep-cultivation of Planctomycetes and their phenomic and genomic characterization uncovers novel biology.</title>
        <authorList>
            <person name="Wiegand S."/>
            <person name="Jogler M."/>
            <person name="Boedeker C."/>
            <person name="Pinto D."/>
            <person name="Vollmers J."/>
            <person name="Rivas-Marin E."/>
            <person name="Kohn T."/>
            <person name="Peeters S.H."/>
            <person name="Heuer A."/>
            <person name="Rast P."/>
            <person name="Oberbeckmann S."/>
            <person name="Bunk B."/>
            <person name="Jeske O."/>
            <person name="Meyerdierks A."/>
            <person name="Storesund J.E."/>
            <person name="Kallscheuer N."/>
            <person name="Luecker S."/>
            <person name="Lage O.M."/>
            <person name="Pohl T."/>
            <person name="Merkel B.J."/>
            <person name="Hornburger P."/>
            <person name="Mueller R.-W."/>
            <person name="Bruemmer F."/>
            <person name="Labrenz M."/>
            <person name="Spormann A.M."/>
            <person name="Op den Camp H."/>
            <person name="Overmann J."/>
            <person name="Amann R."/>
            <person name="Jetten M.S.M."/>
            <person name="Mascher T."/>
            <person name="Medema M.H."/>
            <person name="Devos D.P."/>
            <person name="Kaster A.-K."/>
            <person name="Ovreas L."/>
            <person name="Rohde M."/>
            <person name="Galperin M.Y."/>
            <person name="Jogler C."/>
        </authorList>
    </citation>
    <scope>NUCLEOTIDE SEQUENCE [LARGE SCALE GENOMIC DNA]</scope>
    <source>
        <strain evidence="10 11">EC9</strain>
    </source>
</reference>
<dbReference type="Pfam" id="PF09721">
    <property type="entry name" value="Exosortase_EpsH"/>
    <property type="match status" value="1"/>
</dbReference>
<evidence type="ECO:0000256" key="8">
    <source>
        <dbReference type="SAM" id="MobiDB-lite"/>
    </source>
</evidence>
<dbReference type="GO" id="GO:0008233">
    <property type="term" value="F:peptidase activity"/>
    <property type="evidence" value="ECO:0007669"/>
    <property type="project" value="UniProtKB-KW"/>
</dbReference>
<accession>A0A517LVB4</accession>
<feature type="region of interest" description="Disordered" evidence="8">
    <location>
        <begin position="291"/>
        <end position="320"/>
    </location>
</feature>
<sequence length="550" mass="61588">MNQDAELAALSSQASKFFKSYRFETIILLCFAPLVYLHFRNLWRYDHYQYFPLILLAFPYLVWNCRGTGPMRWTSPLWERGFAVTSLVLLAIATFFWSPNLAMLGAVFAVGSLLLTLRRGGKISQFLPLWFVLWFLVRLPGNLDITLIFSLQAWTSQAASLLLDALRIDHALLGNVIWAGPQSYFVEEACSGINSLFSLTALTAVALILNRRPPIHAILLLVAAVFWACVVNIIRVATLVLFNERWHIDLLEGTPHTLFGLILFLLAVAMLICTDQFLMMFHESEHVVELGRPQHPSTPANSPHNNIAADTNDSESSSPPRLREHRFAAILSPIFALLLLSQLYSCIAGTGRIASRNLQPSEIAFAATDLPTDLDGWTQTAFEVQTRDVVNYLGERSAVWTYQRDGNEVYVSVDYPFWHWHELIQCYQAQGQTLASREVLASDDELPAVVLAELTNISGQSSLLAFSLFRQSGIAMQPPPEASGFTAYAFTRIDNNLDTFFNRNEPTYQVQVLAPISNPTNAIAEDAILALHREVTQRIRSLVPIKAGGD</sequence>
<feature type="transmembrane region" description="Helical" evidence="9">
    <location>
        <begin position="101"/>
        <end position="117"/>
    </location>
</feature>
<keyword evidence="2" id="KW-1003">Cell membrane</keyword>
<dbReference type="KEGG" id="ruv:EC9_07280"/>
<evidence type="ECO:0000256" key="9">
    <source>
        <dbReference type="SAM" id="Phobius"/>
    </source>
</evidence>
<feature type="transmembrane region" description="Helical" evidence="9">
    <location>
        <begin position="129"/>
        <end position="154"/>
    </location>
</feature>
<dbReference type="EMBL" id="CP036261">
    <property type="protein sequence ID" value="QDS86561.1"/>
    <property type="molecule type" value="Genomic_DNA"/>
</dbReference>
<dbReference type="RefSeq" id="WP_218934561.1">
    <property type="nucleotide sequence ID" value="NZ_CP036261.1"/>
</dbReference>
<evidence type="ECO:0000256" key="7">
    <source>
        <dbReference type="ARBA" id="ARBA00023136"/>
    </source>
</evidence>
<evidence type="ECO:0000256" key="2">
    <source>
        <dbReference type="ARBA" id="ARBA00022475"/>
    </source>
</evidence>
<dbReference type="NCBIfam" id="NF033780">
    <property type="entry name" value="exosort_XrtU_C"/>
    <property type="match status" value="1"/>
</dbReference>
<evidence type="ECO:0000256" key="3">
    <source>
        <dbReference type="ARBA" id="ARBA00022670"/>
    </source>
</evidence>
<dbReference type="GO" id="GO:0005886">
    <property type="term" value="C:plasma membrane"/>
    <property type="evidence" value="ECO:0007669"/>
    <property type="project" value="UniProtKB-SubCell"/>
</dbReference>
<keyword evidence="5" id="KW-0378">Hydrolase</keyword>
<keyword evidence="3" id="KW-0645">Protease</keyword>
<evidence type="ECO:0000256" key="1">
    <source>
        <dbReference type="ARBA" id="ARBA00004651"/>
    </source>
</evidence>
<dbReference type="AlphaFoldDB" id="A0A517LVB4"/>
<evidence type="ECO:0000256" key="5">
    <source>
        <dbReference type="ARBA" id="ARBA00022801"/>
    </source>
</evidence>
<dbReference type="GO" id="GO:0006508">
    <property type="term" value="P:proteolysis"/>
    <property type="evidence" value="ECO:0007669"/>
    <property type="project" value="UniProtKB-KW"/>
</dbReference>
<feature type="transmembrane region" description="Helical" evidence="9">
    <location>
        <begin position="21"/>
        <end position="41"/>
    </location>
</feature>
<feature type="compositionally biased region" description="Polar residues" evidence="8">
    <location>
        <begin position="295"/>
        <end position="319"/>
    </location>
</feature>
<feature type="transmembrane region" description="Helical" evidence="9">
    <location>
        <begin position="47"/>
        <end position="65"/>
    </location>
</feature>
<feature type="transmembrane region" description="Helical" evidence="9">
    <location>
        <begin position="254"/>
        <end position="273"/>
    </location>
</feature>
<dbReference type="NCBIfam" id="TIGR04178">
    <property type="entry name" value="exo_archaeo"/>
    <property type="match status" value="1"/>
</dbReference>
<keyword evidence="11" id="KW-1185">Reference proteome</keyword>
<comment type="subcellular location">
    <subcellularLocation>
        <location evidence="1">Cell membrane</location>
        <topology evidence="1">Multi-pass membrane protein</topology>
    </subcellularLocation>
</comment>
<name>A0A517LVB4_9BACT</name>
<gene>
    <name evidence="10" type="ORF">EC9_07280</name>
</gene>
<feature type="transmembrane region" description="Helical" evidence="9">
    <location>
        <begin position="192"/>
        <end position="210"/>
    </location>
</feature>
<protein>
    <submittedName>
        <fullName evidence="10">Transmembrane exosortase (Exosortase_EpsH)</fullName>
    </submittedName>
</protein>
<evidence type="ECO:0000256" key="4">
    <source>
        <dbReference type="ARBA" id="ARBA00022692"/>
    </source>
</evidence>
<organism evidence="10 11">
    <name type="scientific">Rosistilla ulvae</name>
    <dbReference type="NCBI Taxonomy" id="1930277"/>
    <lineage>
        <taxon>Bacteria</taxon>
        <taxon>Pseudomonadati</taxon>
        <taxon>Planctomycetota</taxon>
        <taxon>Planctomycetia</taxon>
        <taxon>Pirellulales</taxon>
        <taxon>Pirellulaceae</taxon>
        <taxon>Rosistilla</taxon>
    </lineage>
</organism>
<keyword evidence="4 9" id="KW-0812">Transmembrane</keyword>
<feature type="transmembrane region" description="Helical" evidence="9">
    <location>
        <begin position="217"/>
        <end position="242"/>
    </location>
</feature>
<feature type="transmembrane region" description="Helical" evidence="9">
    <location>
        <begin position="77"/>
        <end position="95"/>
    </location>
</feature>
<dbReference type="Proteomes" id="UP000319557">
    <property type="component" value="Chromosome"/>
</dbReference>
<feature type="transmembrane region" description="Helical" evidence="9">
    <location>
        <begin position="327"/>
        <end position="345"/>
    </location>
</feature>
<dbReference type="InterPro" id="IPR026392">
    <property type="entry name" value="Exo/Archaeosortase_dom"/>
</dbReference>
<proteinExistence type="predicted"/>
<keyword evidence="7 9" id="KW-0472">Membrane</keyword>
<evidence type="ECO:0000256" key="6">
    <source>
        <dbReference type="ARBA" id="ARBA00022989"/>
    </source>
</evidence>
<evidence type="ECO:0000313" key="10">
    <source>
        <dbReference type="EMBL" id="QDS86561.1"/>
    </source>
</evidence>
<dbReference type="InterPro" id="IPR019127">
    <property type="entry name" value="Exosortase"/>
</dbReference>
<evidence type="ECO:0000313" key="11">
    <source>
        <dbReference type="Proteomes" id="UP000319557"/>
    </source>
</evidence>
<keyword evidence="6 9" id="KW-1133">Transmembrane helix</keyword>